<reference evidence="1" key="1">
    <citation type="submission" date="2018-05" db="EMBL/GenBank/DDBJ databases">
        <authorList>
            <person name="Lanie J.A."/>
            <person name="Ng W.-L."/>
            <person name="Kazmierczak K.M."/>
            <person name="Andrzejewski T.M."/>
            <person name="Davidsen T.M."/>
            <person name="Wayne K.J."/>
            <person name="Tettelin H."/>
            <person name="Glass J.I."/>
            <person name="Rusch D."/>
            <person name="Podicherti R."/>
            <person name="Tsui H.-C.T."/>
            <person name="Winkler M.E."/>
        </authorList>
    </citation>
    <scope>NUCLEOTIDE SEQUENCE</scope>
</reference>
<name>A0A383CYX4_9ZZZZ</name>
<gene>
    <name evidence="1" type="ORF">METZ01_LOCUS490077</name>
</gene>
<dbReference type="EMBL" id="UINC01212757">
    <property type="protein sequence ID" value="SVE37223.1"/>
    <property type="molecule type" value="Genomic_DNA"/>
</dbReference>
<feature type="non-terminal residue" evidence="1">
    <location>
        <position position="72"/>
    </location>
</feature>
<accession>A0A383CYX4</accession>
<proteinExistence type="predicted"/>
<evidence type="ECO:0000313" key="1">
    <source>
        <dbReference type="EMBL" id="SVE37223.1"/>
    </source>
</evidence>
<organism evidence="1">
    <name type="scientific">marine metagenome</name>
    <dbReference type="NCBI Taxonomy" id="408172"/>
    <lineage>
        <taxon>unclassified sequences</taxon>
        <taxon>metagenomes</taxon>
        <taxon>ecological metagenomes</taxon>
    </lineage>
</organism>
<sequence length="72" mass="7208">MANAFKNRTLRAVGTSPTDVGAVVASSTETTLIGMTLANITSGVIAVTATLHDGSNTTHIVKDAPIPTGGTL</sequence>
<dbReference type="AlphaFoldDB" id="A0A383CYX4"/>
<protein>
    <submittedName>
        <fullName evidence="1">Uncharacterized protein</fullName>
    </submittedName>
</protein>